<dbReference type="Proteomes" id="UP000822688">
    <property type="component" value="Chromosome V"/>
</dbReference>
<reference evidence="2" key="1">
    <citation type="submission" date="2020-06" db="EMBL/GenBank/DDBJ databases">
        <title>WGS assembly of Ceratodon purpureus strain R40.</title>
        <authorList>
            <person name="Carey S.B."/>
            <person name="Jenkins J."/>
            <person name="Shu S."/>
            <person name="Lovell J.T."/>
            <person name="Sreedasyam A."/>
            <person name="Maumus F."/>
            <person name="Tiley G.P."/>
            <person name="Fernandez-Pozo N."/>
            <person name="Barry K."/>
            <person name="Chen C."/>
            <person name="Wang M."/>
            <person name="Lipzen A."/>
            <person name="Daum C."/>
            <person name="Saski C.A."/>
            <person name="Payton A.C."/>
            <person name="Mcbreen J.C."/>
            <person name="Conrad R.E."/>
            <person name="Kollar L.M."/>
            <person name="Olsson S."/>
            <person name="Huttunen S."/>
            <person name="Landis J.B."/>
            <person name="Wickett N.J."/>
            <person name="Johnson M.G."/>
            <person name="Rensing S.A."/>
            <person name="Grimwood J."/>
            <person name="Schmutz J."/>
            <person name="Mcdaniel S.F."/>
        </authorList>
    </citation>
    <scope>NUCLEOTIDE SEQUENCE</scope>
    <source>
        <strain evidence="2">R40</strain>
    </source>
</reference>
<organism evidence="2 3">
    <name type="scientific">Ceratodon purpureus</name>
    <name type="common">Fire moss</name>
    <name type="synonym">Dicranum purpureum</name>
    <dbReference type="NCBI Taxonomy" id="3225"/>
    <lineage>
        <taxon>Eukaryota</taxon>
        <taxon>Viridiplantae</taxon>
        <taxon>Streptophyta</taxon>
        <taxon>Embryophyta</taxon>
        <taxon>Bryophyta</taxon>
        <taxon>Bryophytina</taxon>
        <taxon>Bryopsida</taxon>
        <taxon>Dicranidae</taxon>
        <taxon>Pseudoditrichales</taxon>
        <taxon>Ditrichaceae</taxon>
        <taxon>Ceratodon</taxon>
    </lineage>
</organism>
<evidence type="ECO:0000313" key="3">
    <source>
        <dbReference type="Proteomes" id="UP000822688"/>
    </source>
</evidence>
<proteinExistence type="predicted"/>
<sequence>MRREREETGHNAIKEDEIVCKEEETENAENEYENLRRARIERNRIRLQPVLEALHVLYKSINSVGRKPKVRDRRDTEHLPRRASGRLAATIAKRQRILKTLILRKYSQTPSMMMMWIL</sequence>
<name>A0A8T0HQS7_CERPU</name>
<accession>A0A8T0HQS7</accession>
<gene>
    <name evidence="2" type="ORF">KC19_VG152400</name>
</gene>
<dbReference type="EMBL" id="CM026426">
    <property type="protein sequence ID" value="KAG0573147.1"/>
    <property type="molecule type" value="Genomic_DNA"/>
</dbReference>
<feature type="region of interest" description="Disordered" evidence="1">
    <location>
        <begin position="65"/>
        <end position="86"/>
    </location>
</feature>
<feature type="compositionally biased region" description="Basic and acidic residues" evidence="1">
    <location>
        <begin position="1"/>
        <end position="22"/>
    </location>
</feature>
<evidence type="ECO:0000256" key="1">
    <source>
        <dbReference type="SAM" id="MobiDB-lite"/>
    </source>
</evidence>
<dbReference type="AlphaFoldDB" id="A0A8T0HQS7"/>
<evidence type="ECO:0000313" key="2">
    <source>
        <dbReference type="EMBL" id="KAG0573147.1"/>
    </source>
</evidence>
<keyword evidence="3" id="KW-1185">Reference proteome</keyword>
<protein>
    <submittedName>
        <fullName evidence="2">Uncharacterized protein</fullName>
    </submittedName>
</protein>
<comment type="caution">
    <text evidence="2">The sequence shown here is derived from an EMBL/GenBank/DDBJ whole genome shotgun (WGS) entry which is preliminary data.</text>
</comment>
<feature type="region of interest" description="Disordered" evidence="1">
    <location>
        <begin position="1"/>
        <end position="26"/>
    </location>
</feature>